<proteinExistence type="inferred from homology"/>
<accession>A0A9D2IT19</accession>
<comment type="similarity">
    <text evidence="1">Belongs to the V-ATPase E subunit family.</text>
</comment>
<dbReference type="Gene3D" id="3.30.2320.30">
    <property type="entry name" value="ATP synthase, E subunit, C-terminal"/>
    <property type="match status" value="1"/>
</dbReference>
<keyword evidence="3" id="KW-0406">Ion transport</keyword>
<dbReference type="Pfam" id="PF01991">
    <property type="entry name" value="vATP-synt_E"/>
    <property type="match status" value="1"/>
</dbReference>
<dbReference type="AlphaFoldDB" id="A0A9D2IT19"/>
<dbReference type="SUPFAM" id="SSF160527">
    <property type="entry name" value="V-type ATPase subunit E-like"/>
    <property type="match status" value="1"/>
</dbReference>
<protein>
    <submittedName>
        <fullName evidence="5">V-type ATP synthase subunit E</fullName>
    </submittedName>
</protein>
<reference evidence="5" key="2">
    <citation type="submission" date="2021-04" db="EMBL/GenBank/DDBJ databases">
        <authorList>
            <person name="Gilroy R."/>
        </authorList>
    </citation>
    <scope>NUCLEOTIDE SEQUENCE</scope>
    <source>
        <strain evidence="5">14324</strain>
    </source>
</reference>
<organism evidence="5 6">
    <name type="scientific">Candidatus Blautia faecigallinarum</name>
    <dbReference type="NCBI Taxonomy" id="2838488"/>
    <lineage>
        <taxon>Bacteria</taxon>
        <taxon>Bacillati</taxon>
        <taxon>Bacillota</taxon>
        <taxon>Clostridia</taxon>
        <taxon>Lachnospirales</taxon>
        <taxon>Lachnospiraceae</taxon>
        <taxon>Blautia</taxon>
    </lineage>
</organism>
<dbReference type="InterPro" id="IPR002842">
    <property type="entry name" value="ATPase_V1_Esu"/>
</dbReference>
<evidence type="ECO:0000313" key="6">
    <source>
        <dbReference type="Proteomes" id="UP000824041"/>
    </source>
</evidence>
<name>A0A9D2IT19_9FIRM</name>
<dbReference type="Proteomes" id="UP000824041">
    <property type="component" value="Unassembled WGS sequence"/>
</dbReference>
<reference evidence="5" key="1">
    <citation type="journal article" date="2021" name="PeerJ">
        <title>Extensive microbial diversity within the chicken gut microbiome revealed by metagenomics and culture.</title>
        <authorList>
            <person name="Gilroy R."/>
            <person name="Ravi A."/>
            <person name="Getino M."/>
            <person name="Pursley I."/>
            <person name="Horton D.L."/>
            <person name="Alikhan N.F."/>
            <person name="Baker D."/>
            <person name="Gharbi K."/>
            <person name="Hall N."/>
            <person name="Watson M."/>
            <person name="Adriaenssens E.M."/>
            <person name="Foster-Nyarko E."/>
            <person name="Jarju S."/>
            <person name="Secka A."/>
            <person name="Antonio M."/>
            <person name="Oren A."/>
            <person name="Chaudhuri R.R."/>
            <person name="La Ragione R."/>
            <person name="Hildebrand F."/>
            <person name="Pallen M.J."/>
        </authorList>
    </citation>
    <scope>NUCLEOTIDE SEQUENCE</scope>
    <source>
        <strain evidence="5">14324</strain>
    </source>
</reference>
<gene>
    <name evidence="5" type="ORF">IAA21_06380</name>
</gene>
<evidence type="ECO:0000256" key="2">
    <source>
        <dbReference type="ARBA" id="ARBA00022448"/>
    </source>
</evidence>
<comment type="caution">
    <text evidence="5">The sequence shown here is derived from an EMBL/GenBank/DDBJ whole genome shotgun (WGS) entry which is preliminary data.</text>
</comment>
<dbReference type="InterPro" id="IPR038495">
    <property type="entry name" value="ATPase_E_C"/>
</dbReference>
<sequence>MTGLDKMISQIEEEAKKEAEGCLEAAEKKAESLMAEEMENARLKGEAYVNKAAEEAARYLERTQALAERKHRITLLQAKQDVIDGVLKKAYVRLDHLDEKEYFAFISRLLRQYVQPLEGEILFSKRDRERLPAGFEEKITEIAEEKGGTLKLGNKDGDIENGFILVYGGIEENCTFRALFDSRKEILKDTVRRILFP</sequence>
<evidence type="ECO:0000256" key="1">
    <source>
        <dbReference type="ARBA" id="ARBA00005901"/>
    </source>
</evidence>
<keyword evidence="4" id="KW-0175">Coiled coil</keyword>
<evidence type="ECO:0000256" key="3">
    <source>
        <dbReference type="ARBA" id="ARBA00023065"/>
    </source>
</evidence>
<feature type="coiled-coil region" evidence="4">
    <location>
        <begin position="16"/>
        <end position="69"/>
    </location>
</feature>
<dbReference type="GO" id="GO:0033178">
    <property type="term" value="C:proton-transporting two-sector ATPase complex, catalytic domain"/>
    <property type="evidence" value="ECO:0007669"/>
    <property type="project" value="InterPro"/>
</dbReference>
<evidence type="ECO:0000313" key="5">
    <source>
        <dbReference type="EMBL" id="HIZ22408.1"/>
    </source>
</evidence>
<dbReference type="EMBL" id="DXBU01000090">
    <property type="protein sequence ID" value="HIZ22408.1"/>
    <property type="molecule type" value="Genomic_DNA"/>
</dbReference>
<evidence type="ECO:0000256" key="4">
    <source>
        <dbReference type="SAM" id="Coils"/>
    </source>
</evidence>
<dbReference type="GO" id="GO:0046961">
    <property type="term" value="F:proton-transporting ATPase activity, rotational mechanism"/>
    <property type="evidence" value="ECO:0007669"/>
    <property type="project" value="InterPro"/>
</dbReference>
<keyword evidence="2" id="KW-0813">Transport</keyword>